<organism evidence="1 2">
    <name type="scientific">Nonomuraea longicatena</name>
    <dbReference type="NCBI Taxonomy" id="83682"/>
    <lineage>
        <taxon>Bacteria</taxon>
        <taxon>Bacillati</taxon>
        <taxon>Actinomycetota</taxon>
        <taxon>Actinomycetes</taxon>
        <taxon>Streptosporangiales</taxon>
        <taxon>Streptosporangiaceae</taxon>
        <taxon>Nonomuraea</taxon>
    </lineage>
</organism>
<keyword evidence="2" id="KW-1185">Reference proteome</keyword>
<dbReference type="SUPFAM" id="SSF53335">
    <property type="entry name" value="S-adenosyl-L-methionine-dependent methyltransferases"/>
    <property type="match status" value="1"/>
</dbReference>
<dbReference type="RefSeq" id="WP_343955077.1">
    <property type="nucleotide sequence ID" value="NZ_BAAAHQ010000056.1"/>
</dbReference>
<proteinExistence type="predicted"/>
<evidence type="ECO:0000313" key="2">
    <source>
        <dbReference type="Proteomes" id="UP001501578"/>
    </source>
</evidence>
<dbReference type="InterPro" id="IPR029063">
    <property type="entry name" value="SAM-dependent_MTases_sf"/>
</dbReference>
<comment type="caution">
    <text evidence="1">The sequence shown here is derived from an EMBL/GenBank/DDBJ whole genome shotgun (WGS) entry which is preliminary data.</text>
</comment>
<dbReference type="Proteomes" id="UP001501578">
    <property type="component" value="Unassembled WGS sequence"/>
</dbReference>
<evidence type="ECO:0008006" key="3">
    <source>
        <dbReference type="Google" id="ProtNLM"/>
    </source>
</evidence>
<dbReference type="Pfam" id="PF04672">
    <property type="entry name" value="Methyltransf_19"/>
    <property type="match status" value="1"/>
</dbReference>
<sequence length="283" mass="30614">MTKLSTVQPPHQSASTSDTAIAFDTALDPTRPNTSRLYNYLVLGKDHRAPDRDLAESLRFWLPGLAYAVQACRSFALEAVAAAAGSGCGLILDLRCGYPLGETVHAAALKANPDAQVLYVDDDPVVAVHARALLADGPAVQMMQADIRHNLGRVLVHPCVRARIDLREPVAVVMTGLAEFLTDDELTAVLDTLADTLPPGSRLALSHVDPGVIPKQAIETATTECANAGILLRFRPAWKVRDLLGSRWNWDELPSDSLHHLFLDEPTTFIGGVATLFPSEENR</sequence>
<dbReference type="PIRSF" id="PIRSF017393">
    <property type="entry name" value="MTase_SAV2177"/>
    <property type="match status" value="1"/>
</dbReference>
<reference evidence="2" key="1">
    <citation type="journal article" date="2019" name="Int. J. Syst. Evol. Microbiol.">
        <title>The Global Catalogue of Microorganisms (GCM) 10K type strain sequencing project: providing services to taxonomists for standard genome sequencing and annotation.</title>
        <authorList>
            <consortium name="The Broad Institute Genomics Platform"/>
            <consortium name="The Broad Institute Genome Sequencing Center for Infectious Disease"/>
            <person name="Wu L."/>
            <person name="Ma J."/>
        </authorList>
    </citation>
    <scope>NUCLEOTIDE SEQUENCE [LARGE SCALE GENOMIC DNA]</scope>
    <source>
        <strain evidence="2">JCM 11136</strain>
    </source>
</reference>
<dbReference type="EMBL" id="BAAAHQ010000056">
    <property type="protein sequence ID" value="GAA0952856.1"/>
    <property type="molecule type" value="Genomic_DNA"/>
</dbReference>
<dbReference type="Gene3D" id="3.40.50.150">
    <property type="entry name" value="Vaccinia Virus protein VP39"/>
    <property type="match status" value="1"/>
</dbReference>
<accession>A0ABP4BR71</accession>
<name>A0ABP4BR71_9ACTN</name>
<dbReference type="InterPro" id="IPR006764">
    <property type="entry name" value="SAM_dep_MeTrfase_SAV2177_type"/>
</dbReference>
<gene>
    <name evidence="1" type="ORF">GCM10009560_74980</name>
</gene>
<protein>
    <recommendedName>
        <fullName evidence="3">S-adenosyl methyltransferase</fullName>
    </recommendedName>
</protein>
<evidence type="ECO:0000313" key="1">
    <source>
        <dbReference type="EMBL" id="GAA0952856.1"/>
    </source>
</evidence>